<keyword evidence="4" id="KW-0663">Pyridoxal phosphate</keyword>
<dbReference type="OrthoDB" id="9802328at2"/>
<protein>
    <submittedName>
        <fullName evidence="6">Valine-pyruvate aminotransferase</fullName>
        <ecNumber evidence="6">2.6.1.66</ecNumber>
    </submittedName>
</protein>
<dbReference type="InterPro" id="IPR015424">
    <property type="entry name" value="PyrdxlP-dep_Trfase"/>
</dbReference>
<evidence type="ECO:0000313" key="6">
    <source>
        <dbReference type="EMBL" id="SMA43407.1"/>
    </source>
</evidence>
<evidence type="ECO:0000313" key="7">
    <source>
        <dbReference type="Proteomes" id="UP000196573"/>
    </source>
</evidence>
<keyword evidence="6" id="KW-0670">Pyruvate</keyword>
<dbReference type="PANTHER" id="PTHR42790:SF4">
    <property type="entry name" value="VALINE--PYRUVATE AMINOTRANSFERASE"/>
    <property type="match status" value="1"/>
</dbReference>
<name>A0A1X7AIA5_9GAMM</name>
<dbReference type="GO" id="GO:1901605">
    <property type="term" value="P:alpha-amino acid metabolic process"/>
    <property type="evidence" value="ECO:0007669"/>
    <property type="project" value="TreeGrafter"/>
</dbReference>
<keyword evidence="7" id="KW-1185">Reference proteome</keyword>
<keyword evidence="2 6" id="KW-0032">Aminotransferase</keyword>
<dbReference type="RefSeq" id="WP_087108583.1">
    <property type="nucleotide sequence ID" value="NZ_CBCSCN010000008.1"/>
</dbReference>
<evidence type="ECO:0000256" key="2">
    <source>
        <dbReference type="ARBA" id="ARBA00022576"/>
    </source>
</evidence>
<keyword evidence="3 6" id="KW-0808">Transferase</keyword>
<proteinExistence type="predicted"/>
<comment type="cofactor">
    <cofactor evidence="1">
        <name>pyridoxal 5'-phosphate</name>
        <dbReference type="ChEBI" id="CHEBI:597326"/>
    </cofactor>
</comment>
<dbReference type="NCBIfam" id="NF006967">
    <property type="entry name" value="PRK09440.1-5"/>
    <property type="match status" value="1"/>
</dbReference>
<gene>
    <name evidence="6" type="primary">avtA</name>
    <name evidence="6" type="ORF">EHSB41UT_01580</name>
</gene>
<evidence type="ECO:0000256" key="3">
    <source>
        <dbReference type="ARBA" id="ARBA00022679"/>
    </source>
</evidence>
<dbReference type="InterPro" id="IPR015421">
    <property type="entry name" value="PyrdxlP-dep_Trfase_major"/>
</dbReference>
<sequence length="420" mass="47232">MLLSKFGEKFTSHSGILSLMDDLGNALAGNDQMIMMGGGNPAHIPEVDALFRQRLQRILDSQSEFTRLVGTYDPPGGEQTFCRELAAMLRRRFGWKLTERNICLTQGSQTAFFMLFNILGGEAANGHNRRIQLPLAPEYIGYSDCGIGEDLFTAEKPDIEEIDAHTFKYHVNFDALNVNEDTAALCVSRPTNPTGNVLTDQEIEQLDGLAKDNDIPLIIDGAYGLPFPELIFTEATPHWDEHVILCLSLSKLGLPALRTGIVIASEQIISAVSAMNAITSLAPNSVGPLMTLDMVRDDSIMTMSRDIIKPWYEDRMQFACQEFKRELGDLPWAMHKPEGAMFLWLWFKGLPITSLELYERLKERGVLVVSGHYFFPGIKEEWQHQHECLRVTYTRDRDTVRRGIAIIAEEVRKAYASDSV</sequence>
<dbReference type="NCBIfam" id="NF006964">
    <property type="entry name" value="PRK09440.1-2"/>
    <property type="match status" value="1"/>
</dbReference>
<dbReference type="SUPFAM" id="SSF53383">
    <property type="entry name" value="PLP-dependent transferases"/>
    <property type="match status" value="1"/>
</dbReference>
<evidence type="ECO:0000256" key="1">
    <source>
        <dbReference type="ARBA" id="ARBA00001933"/>
    </source>
</evidence>
<dbReference type="GO" id="GO:0005829">
    <property type="term" value="C:cytosol"/>
    <property type="evidence" value="ECO:0007669"/>
    <property type="project" value="TreeGrafter"/>
</dbReference>
<dbReference type="GO" id="GO:0009042">
    <property type="term" value="F:valine-pyruvate transaminase activity"/>
    <property type="evidence" value="ECO:0007669"/>
    <property type="project" value="UniProtKB-EC"/>
</dbReference>
<evidence type="ECO:0000256" key="4">
    <source>
        <dbReference type="ARBA" id="ARBA00022898"/>
    </source>
</evidence>
<dbReference type="InterPro" id="IPR004839">
    <property type="entry name" value="Aminotransferase_I/II_large"/>
</dbReference>
<feature type="domain" description="Aminotransferase class I/classII large" evidence="5">
    <location>
        <begin position="71"/>
        <end position="405"/>
    </location>
</feature>
<dbReference type="PANTHER" id="PTHR42790">
    <property type="entry name" value="AMINOTRANSFERASE"/>
    <property type="match status" value="1"/>
</dbReference>
<dbReference type="EC" id="2.6.1.66" evidence="6"/>
<dbReference type="Pfam" id="PF00155">
    <property type="entry name" value="Aminotran_1_2"/>
    <property type="match status" value="1"/>
</dbReference>
<dbReference type="EMBL" id="FWPT01000003">
    <property type="protein sequence ID" value="SMA43407.1"/>
    <property type="molecule type" value="Genomic_DNA"/>
</dbReference>
<dbReference type="GO" id="GO:0030170">
    <property type="term" value="F:pyridoxal phosphate binding"/>
    <property type="evidence" value="ECO:0007669"/>
    <property type="project" value="InterPro"/>
</dbReference>
<dbReference type="CDD" id="cd00609">
    <property type="entry name" value="AAT_like"/>
    <property type="match status" value="1"/>
</dbReference>
<reference evidence="6 7" key="1">
    <citation type="submission" date="2017-03" db="EMBL/GenBank/DDBJ databases">
        <authorList>
            <person name="Afonso C.L."/>
            <person name="Miller P.J."/>
            <person name="Scott M.A."/>
            <person name="Spackman E."/>
            <person name="Goraichik I."/>
            <person name="Dimitrov K.M."/>
            <person name="Suarez D.L."/>
            <person name="Swayne D.E."/>
        </authorList>
    </citation>
    <scope>NUCLEOTIDE SEQUENCE [LARGE SCALE GENOMIC DNA]</scope>
    <source>
        <strain evidence="6">SB41UT1</strain>
    </source>
</reference>
<dbReference type="AlphaFoldDB" id="A0A1X7AIA5"/>
<dbReference type="Proteomes" id="UP000196573">
    <property type="component" value="Unassembled WGS sequence"/>
</dbReference>
<dbReference type="Gene3D" id="3.40.640.10">
    <property type="entry name" value="Type I PLP-dependent aspartate aminotransferase-like (Major domain)"/>
    <property type="match status" value="1"/>
</dbReference>
<dbReference type="InterPro" id="IPR050859">
    <property type="entry name" value="Class-I_PLP-dep_aminotransf"/>
</dbReference>
<organism evidence="6 7">
    <name type="scientific">Parendozoicomonas haliclonae</name>
    <dbReference type="NCBI Taxonomy" id="1960125"/>
    <lineage>
        <taxon>Bacteria</taxon>
        <taxon>Pseudomonadati</taxon>
        <taxon>Pseudomonadota</taxon>
        <taxon>Gammaproteobacteria</taxon>
        <taxon>Oceanospirillales</taxon>
        <taxon>Endozoicomonadaceae</taxon>
        <taxon>Parendozoicomonas</taxon>
    </lineage>
</organism>
<evidence type="ECO:0000259" key="5">
    <source>
        <dbReference type="Pfam" id="PF00155"/>
    </source>
</evidence>
<accession>A0A1X7AIA5</accession>